<dbReference type="SUPFAM" id="SSF103473">
    <property type="entry name" value="MFS general substrate transporter"/>
    <property type="match status" value="1"/>
</dbReference>
<comment type="caution">
    <text evidence="10">The sequence shown here is derived from an EMBL/GenBank/DDBJ whole genome shotgun (WGS) entry which is preliminary data.</text>
</comment>
<keyword evidence="5" id="KW-0694">RNA-binding</keyword>
<feature type="transmembrane region" description="Helical" evidence="7">
    <location>
        <begin position="188"/>
        <end position="206"/>
    </location>
</feature>
<keyword evidence="3 7" id="KW-1133">Transmembrane helix</keyword>
<dbReference type="InterPro" id="IPR012677">
    <property type="entry name" value="Nucleotide-bd_a/b_plait_sf"/>
</dbReference>
<keyword evidence="4 7" id="KW-0472">Membrane</keyword>
<dbReference type="OrthoDB" id="2428527at2759"/>
<feature type="region of interest" description="Disordered" evidence="6">
    <location>
        <begin position="897"/>
        <end position="958"/>
    </location>
</feature>
<dbReference type="PANTHER" id="PTHR42718">
    <property type="entry name" value="MAJOR FACILITATOR SUPERFAMILY MULTIDRUG TRANSPORTER MFSC"/>
    <property type="match status" value="1"/>
</dbReference>
<dbReference type="GO" id="GO:0022857">
    <property type="term" value="F:transmembrane transporter activity"/>
    <property type="evidence" value="ECO:0007669"/>
    <property type="project" value="InterPro"/>
</dbReference>
<evidence type="ECO:0000259" key="8">
    <source>
        <dbReference type="PROSITE" id="PS50102"/>
    </source>
</evidence>
<feature type="domain" description="RRM" evidence="8">
    <location>
        <begin position="683"/>
        <end position="757"/>
    </location>
</feature>
<keyword evidence="11" id="KW-1185">Reference proteome</keyword>
<feature type="compositionally biased region" description="Low complexity" evidence="6">
    <location>
        <begin position="923"/>
        <end position="945"/>
    </location>
</feature>
<comment type="subcellular location">
    <subcellularLocation>
        <location evidence="1">Membrane</location>
        <topology evidence="1">Multi-pass membrane protein</topology>
    </subcellularLocation>
</comment>
<evidence type="ECO:0000256" key="2">
    <source>
        <dbReference type="ARBA" id="ARBA00022692"/>
    </source>
</evidence>
<dbReference type="GO" id="GO:0003723">
    <property type="term" value="F:RNA binding"/>
    <property type="evidence" value="ECO:0007669"/>
    <property type="project" value="UniProtKB-UniRule"/>
</dbReference>
<evidence type="ECO:0000256" key="3">
    <source>
        <dbReference type="ARBA" id="ARBA00022989"/>
    </source>
</evidence>
<evidence type="ECO:0000256" key="1">
    <source>
        <dbReference type="ARBA" id="ARBA00004141"/>
    </source>
</evidence>
<dbReference type="SUPFAM" id="SSF54928">
    <property type="entry name" value="RNA-binding domain, RBD"/>
    <property type="match status" value="1"/>
</dbReference>
<feature type="transmembrane region" description="Helical" evidence="7">
    <location>
        <begin position="507"/>
        <end position="530"/>
    </location>
</feature>
<keyword evidence="2 7" id="KW-0812">Transmembrane</keyword>
<feature type="compositionally biased region" description="Polar residues" evidence="6">
    <location>
        <begin position="99"/>
        <end position="111"/>
    </location>
</feature>
<dbReference type="InterPro" id="IPR000504">
    <property type="entry name" value="RRM_dom"/>
</dbReference>
<feature type="compositionally biased region" description="Basic and acidic residues" evidence="6">
    <location>
        <begin position="112"/>
        <end position="128"/>
    </location>
</feature>
<evidence type="ECO:0000313" key="10">
    <source>
        <dbReference type="EMBL" id="TRX92063.1"/>
    </source>
</evidence>
<feature type="transmembrane region" description="Helical" evidence="7">
    <location>
        <begin position="413"/>
        <end position="436"/>
    </location>
</feature>
<dbReference type="InterPro" id="IPR020846">
    <property type="entry name" value="MFS_dom"/>
</dbReference>
<feature type="transmembrane region" description="Helical" evidence="7">
    <location>
        <begin position="218"/>
        <end position="239"/>
    </location>
</feature>
<name>A0A553HVU3_9PEZI</name>
<feature type="compositionally biased region" description="Basic and acidic residues" evidence="6">
    <location>
        <begin position="77"/>
        <end position="90"/>
    </location>
</feature>
<dbReference type="PROSITE" id="PS50102">
    <property type="entry name" value="RRM"/>
    <property type="match status" value="1"/>
</dbReference>
<dbReference type="GO" id="GO:0016020">
    <property type="term" value="C:membrane"/>
    <property type="evidence" value="ECO:0007669"/>
    <property type="project" value="UniProtKB-SubCell"/>
</dbReference>
<dbReference type="Pfam" id="PF00076">
    <property type="entry name" value="RRM_1"/>
    <property type="match status" value="1"/>
</dbReference>
<organism evidence="10 11">
    <name type="scientific">Xylaria flabelliformis</name>
    <dbReference type="NCBI Taxonomy" id="2512241"/>
    <lineage>
        <taxon>Eukaryota</taxon>
        <taxon>Fungi</taxon>
        <taxon>Dikarya</taxon>
        <taxon>Ascomycota</taxon>
        <taxon>Pezizomycotina</taxon>
        <taxon>Sordariomycetes</taxon>
        <taxon>Xylariomycetidae</taxon>
        <taxon>Xylariales</taxon>
        <taxon>Xylariaceae</taxon>
        <taxon>Xylaria</taxon>
    </lineage>
</organism>
<feature type="transmembrane region" description="Helical" evidence="7">
    <location>
        <begin position="482"/>
        <end position="501"/>
    </location>
</feature>
<feature type="region of interest" description="Disordered" evidence="6">
    <location>
        <begin position="752"/>
        <end position="782"/>
    </location>
</feature>
<dbReference type="Gene3D" id="1.20.1250.20">
    <property type="entry name" value="MFS general substrate transporter like domains"/>
    <property type="match status" value="2"/>
</dbReference>
<feature type="transmembrane region" description="Helical" evidence="7">
    <location>
        <begin position="380"/>
        <end position="401"/>
    </location>
</feature>
<evidence type="ECO:0000313" key="11">
    <source>
        <dbReference type="Proteomes" id="UP000319160"/>
    </source>
</evidence>
<evidence type="ECO:0000256" key="4">
    <source>
        <dbReference type="ARBA" id="ARBA00023136"/>
    </source>
</evidence>
<evidence type="ECO:0000259" key="9">
    <source>
        <dbReference type="PROSITE" id="PS50850"/>
    </source>
</evidence>
<evidence type="ECO:0000256" key="6">
    <source>
        <dbReference type="SAM" id="MobiDB-lite"/>
    </source>
</evidence>
<dbReference type="InterPro" id="IPR035979">
    <property type="entry name" value="RBD_domain_sf"/>
</dbReference>
<feature type="transmembrane region" description="Helical" evidence="7">
    <location>
        <begin position="245"/>
        <end position="266"/>
    </location>
</feature>
<evidence type="ECO:0000256" key="7">
    <source>
        <dbReference type="SAM" id="Phobius"/>
    </source>
</evidence>
<feature type="transmembrane region" description="Helical" evidence="7">
    <location>
        <begin position="542"/>
        <end position="564"/>
    </location>
</feature>
<protein>
    <recommendedName>
        <fullName evidence="12">Major facilitator superfamily (MFS) profile domain-containing protein</fullName>
    </recommendedName>
</protein>
<dbReference type="STRING" id="2512241.A0A553HVU3"/>
<reference evidence="11" key="1">
    <citation type="submission" date="2019-06" db="EMBL/GenBank/DDBJ databases">
        <title>Draft genome sequence of the griseofulvin-producing fungus Xylaria cubensis strain G536.</title>
        <authorList>
            <person name="Mead M.E."/>
            <person name="Raja H.A."/>
            <person name="Steenwyk J.L."/>
            <person name="Knowles S.L."/>
            <person name="Oberlies N.H."/>
            <person name="Rokas A."/>
        </authorList>
    </citation>
    <scope>NUCLEOTIDE SEQUENCE [LARGE SCALE GENOMIC DNA]</scope>
    <source>
        <strain evidence="11">G536</strain>
    </source>
</reference>
<dbReference type="EMBL" id="VFLP01000039">
    <property type="protein sequence ID" value="TRX92063.1"/>
    <property type="molecule type" value="Genomic_DNA"/>
</dbReference>
<dbReference type="Gene3D" id="3.30.70.330">
    <property type="match status" value="1"/>
</dbReference>
<evidence type="ECO:0000256" key="5">
    <source>
        <dbReference type="PROSITE-ProRule" id="PRU00176"/>
    </source>
</evidence>
<sequence>MALPEALWRNSLWSRDNYDIGLHSPEELSTRSNRASGNEGPPPPDPDPVSKWSTESEDDDDWDANRGSRLFQLRGRAKNDAQEPKQDELPSHMPRTYAGSGSQRPRGNSSPDVRRNAIGEREHDRRQDAASVEDVPAPEPPKLSLLRESLFITTICVAHLCAQAGIGQTLPIMKSVASRLRVANADDLSSSISGYAIVLSAFIMVARRLGKVFGHKHTFMLGLVWSATWSLIVGASFYSNRSLFIASRALQGLGAALTLPTGLSLLTAMRPTGIRKIVIMNLYAAMSPLGLIIGALGASILDMMAWWPWVYWAFSVTLVVLRTISRFVIPSTPLAKRPPSGARAAALELDIPGMITGITSLGLFGFTWGQAHVVGWQEGYIWIILAISVVLAVAFVMIEAWYTRNPLIPYSALSFEVFLILVAIGSGWSCFGIWMFYGWQFVERFRSTSSLLTTAYFIPVSVVGCFAAVTARLILRRFGPHGIFCIAMLAMMLASILMATMPIEQSYWQQLFISTIFMAWGLYTSIPVATSMVARAVKKRNGGIAASLVWVATYYGMGLGLAVAGTAEHGAMSGKLTVENRLRGHRAVYWTSAGRGRALPRDNVHAVSVIVASAALAVLCTPEFISLPTILVHPNNNKYNQPPFTIVQTTTDSPFIYISTPIYNFSSPFKLASKLLSNMASNLTVHVKNISPETKEQQVREFFSFCGKITSIEVSKASDGTQDATVTFEKETAAKTAQLLNNTSLGASQIAVTPANGQSEESSPHTTNAERDTDEITQEEKPRSRILAEYLAHGYVVGDAAIQRAIELDHKHGVTTRFMNTLNQLDQKFHATDRAKAADQSYGITNRATGLFGGLTSYFEKATNTPTGQKLVKFYTDGQRQVQDIHVEAQRLMELKKEEHGGSSYKAAGLERVFGKEKEKPATEQSSSTPSSGAAPQAAAPTPAGDSSYAKAASDEKA</sequence>
<feature type="compositionally biased region" description="Basic and acidic residues" evidence="6">
    <location>
        <begin position="913"/>
        <end position="922"/>
    </location>
</feature>
<gene>
    <name evidence="10" type="ORF">FHL15_006930</name>
</gene>
<dbReference type="Proteomes" id="UP000319160">
    <property type="component" value="Unassembled WGS sequence"/>
</dbReference>
<dbReference type="InterPro" id="IPR036259">
    <property type="entry name" value="MFS_trans_sf"/>
</dbReference>
<feature type="transmembrane region" description="Helical" evidence="7">
    <location>
        <begin position="306"/>
        <end position="324"/>
    </location>
</feature>
<feature type="compositionally biased region" description="Polar residues" evidence="6">
    <location>
        <begin position="752"/>
        <end position="767"/>
    </location>
</feature>
<feature type="domain" description="Major facilitator superfamily (MFS) profile" evidence="9">
    <location>
        <begin position="142"/>
        <end position="625"/>
    </location>
</feature>
<proteinExistence type="predicted"/>
<dbReference type="SMART" id="SM00360">
    <property type="entry name" value="RRM"/>
    <property type="match status" value="1"/>
</dbReference>
<accession>A0A553HVU3</accession>
<feature type="transmembrane region" description="Helical" evidence="7">
    <location>
        <begin position="345"/>
        <end position="368"/>
    </location>
</feature>
<evidence type="ECO:0008006" key="12">
    <source>
        <dbReference type="Google" id="ProtNLM"/>
    </source>
</evidence>
<dbReference type="PROSITE" id="PS50850">
    <property type="entry name" value="MFS"/>
    <property type="match status" value="1"/>
</dbReference>
<feature type="region of interest" description="Disordered" evidence="6">
    <location>
        <begin position="14"/>
        <end position="140"/>
    </location>
</feature>
<dbReference type="InterPro" id="IPR011701">
    <property type="entry name" value="MFS"/>
</dbReference>
<feature type="transmembrane region" description="Helical" evidence="7">
    <location>
        <begin position="278"/>
        <end position="300"/>
    </location>
</feature>
<feature type="transmembrane region" description="Helical" evidence="7">
    <location>
        <begin position="456"/>
        <end position="475"/>
    </location>
</feature>
<dbReference type="Pfam" id="PF07690">
    <property type="entry name" value="MFS_1"/>
    <property type="match status" value="1"/>
</dbReference>
<dbReference type="PANTHER" id="PTHR42718:SF1">
    <property type="entry name" value="LOW AFFINITY AMMONIUM TRANSPORTER"/>
    <property type="match status" value="1"/>
</dbReference>
<dbReference type="AlphaFoldDB" id="A0A553HVU3"/>